<evidence type="ECO:0000313" key="3">
    <source>
        <dbReference type="EMBL" id="KRM91987.1"/>
    </source>
</evidence>
<dbReference type="SUPFAM" id="SSF52266">
    <property type="entry name" value="SGNH hydrolase"/>
    <property type="match status" value="1"/>
</dbReference>
<evidence type="ECO:0000313" key="4">
    <source>
        <dbReference type="Proteomes" id="UP000051131"/>
    </source>
</evidence>
<reference evidence="3 4" key="1">
    <citation type="journal article" date="2015" name="Genome Announc.">
        <title>Expanding the biotechnology potential of lactobacilli through comparative genomics of 213 strains and associated genera.</title>
        <authorList>
            <person name="Sun Z."/>
            <person name="Harris H.M."/>
            <person name="McCann A."/>
            <person name="Guo C."/>
            <person name="Argimon S."/>
            <person name="Zhang W."/>
            <person name="Yang X."/>
            <person name="Jeffery I.B."/>
            <person name="Cooney J.C."/>
            <person name="Kagawa T.F."/>
            <person name="Liu W."/>
            <person name="Song Y."/>
            <person name="Salvetti E."/>
            <person name="Wrobel A."/>
            <person name="Rasinkangas P."/>
            <person name="Parkhill J."/>
            <person name="Rea M.C."/>
            <person name="O'Sullivan O."/>
            <person name="Ritari J."/>
            <person name="Douillard F.P."/>
            <person name="Paul Ross R."/>
            <person name="Yang R."/>
            <person name="Briner A.E."/>
            <person name="Felis G.E."/>
            <person name="de Vos W.M."/>
            <person name="Barrangou R."/>
            <person name="Klaenhammer T.R."/>
            <person name="Caufield P.W."/>
            <person name="Cui Y."/>
            <person name="Zhang H."/>
            <person name="O'Toole P.W."/>
        </authorList>
    </citation>
    <scope>NUCLEOTIDE SEQUENCE [LARGE SCALE GENOMIC DNA]</scope>
    <source>
        <strain evidence="3 4">DSM 21116</strain>
    </source>
</reference>
<dbReference type="Proteomes" id="UP000051131">
    <property type="component" value="Unassembled WGS sequence"/>
</dbReference>
<dbReference type="EMBL" id="AYZE01000008">
    <property type="protein sequence ID" value="KRM91987.1"/>
    <property type="molecule type" value="Genomic_DNA"/>
</dbReference>
<feature type="domain" description="Sialate O-acetylesterase" evidence="2">
    <location>
        <begin position="281"/>
        <end position="388"/>
    </location>
</feature>
<dbReference type="AlphaFoldDB" id="A0A0R2CWW6"/>
<evidence type="ECO:0000256" key="1">
    <source>
        <dbReference type="ARBA" id="ARBA00022801"/>
    </source>
</evidence>
<dbReference type="GO" id="GO:0001681">
    <property type="term" value="F:sialate O-acetylesterase activity"/>
    <property type="evidence" value="ECO:0007669"/>
    <property type="project" value="InterPro"/>
</dbReference>
<dbReference type="PANTHER" id="PTHR22901">
    <property type="entry name" value="SIALATE O-ACETYLESTERASE"/>
    <property type="match status" value="1"/>
</dbReference>
<dbReference type="STRING" id="1423729.FC80_GL000167"/>
<keyword evidence="1" id="KW-0378">Hydrolase</keyword>
<dbReference type="PATRIC" id="fig|1423729.3.peg.169"/>
<dbReference type="InterPro" id="IPR039329">
    <property type="entry name" value="SIAE"/>
</dbReference>
<dbReference type="GO" id="GO:0005975">
    <property type="term" value="P:carbohydrate metabolic process"/>
    <property type="evidence" value="ECO:0007669"/>
    <property type="project" value="TreeGrafter"/>
</dbReference>
<dbReference type="InterPro" id="IPR005181">
    <property type="entry name" value="SASA"/>
</dbReference>
<proteinExistence type="predicted"/>
<dbReference type="Pfam" id="PF03629">
    <property type="entry name" value="SASA"/>
    <property type="match status" value="1"/>
</dbReference>
<protein>
    <recommendedName>
        <fullName evidence="2">Sialate O-acetylesterase domain-containing protein</fullName>
    </recommendedName>
</protein>
<evidence type="ECO:0000259" key="2">
    <source>
        <dbReference type="Pfam" id="PF03629"/>
    </source>
</evidence>
<comment type="caution">
    <text evidence="3">The sequence shown here is derived from an EMBL/GenBank/DDBJ whole genome shotgun (WGS) entry which is preliminary data.</text>
</comment>
<dbReference type="InterPro" id="IPR036514">
    <property type="entry name" value="SGNH_hydro_sf"/>
</dbReference>
<keyword evidence="4" id="KW-1185">Reference proteome</keyword>
<dbReference type="Gene3D" id="3.40.50.1110">
    <property type="entry name" value="SGNH hydrolase"/>
    <property type="match status" value="1"/>
</dbReference>
<gene>
    <name evidence="3" type="ORF">FC80_GL000167</name>
</gene>
<sequence>MNKMGQIFADYFSDNMVLPANKEIRFGGTVKPYTKVLLSLEKVTIETSADSRGEWSIEFPAHAASKKAISIIGKSGGFSQIINNVHFGRVFLFAGQSNIEFKLEDEQHFENEKKIYQNDSVYFFNVPQIEFFDKRRNKKRPTDLKKGQWLLATRDNIGGMSAIAFYASKVLARDYEGPIGIVDCYKGGTSASCWLPLNLLKESKVLNDHFIKPFEDAILNKTKADFDQEDLNYEKKVKNHQNSLLEYQKKYPEKTLNEVKDVVGHTPWPPPMRPESYLRPGGLFETMILQIKYGTFNNVVWYQGENDTENADYYEELLSNLINTWRELFRDKSLPFLLIQLPGYEDGIDNTWAKIRQVQLRATMKIPYVKLCSISDLGESHNIHPTDKKTPGIRIGNILQENQYAETPGITKMCYEANRLTIIVSHALTLSFKNNTQFVVKTKGNKVESLFSANNFAGNKIEIDLPQGAASVEYGFINFPNLGIFNEFGLPLSPFRIVIEKEKARLSK</sequence>
<dbReference type="PANTHER" id="PTHR22901:SF0">
    <property type="entry name" value="SIALATE O-ACETYLESTERASE"/>
    <property type="match status" value="1"/>
</dbReference>
<name>A0A0R2CWW6_9LACO</name>
<accession>A0A0R2CWW6</accession>
<organism evidence="3 4">
    <name type="scientific">Liquorilactobacillus cacaonum DSM 21116</name>
    <dbReference type="NCBI Taxonomy" id="1423729"/>
    <lineage>
        <taxon>Bacteria</taxon>
        <taxon>Bacillati</taxon>
        <taxon>Bacillota</taxon>
        <taxon>Bacilli</taxon>
        <taxon>Lactobacillales</taxon>
        <taxon>Lactobacillaceae</taxon>
        <taxon>Liquorilactobacillus</taxon>
    </lineage>
</organism>